<organism evidence="1 2">
    <name type="scientific">Aldrovandia affinis</name>
    <dbReference type="NCBI Taxonomy" id="143900"/>
    <lineage>
        <taxon>Eukaryota</taxon>
        <taxon>Metazoa</taxon>
        <taxon>Chordata</taxon>
        <taxon>Craniata</taxon>
        <taxon>Vertebrata</taxon>
        <taxon>Euteleostomi</taxon>
        <taxon>Actinopterygii</taxon>
        <taxon>Neopterygii</taxon>
        <taxon>Teleostei</taxon>
        <taxon>Notacanthiformes</taxon>
        <taxon>Halosauridae</taxon>
        <taxon>Aldrovandia</taxon>
    </lineage>
</organism>
<sequence length="114" mass="13223">MMQLKLFNLQREFHQKLQTQEEVWRVELARKDMGLRQKAEQLEAKVLELAQKWKSEGHCGGSESQLTDPIDEMAWDTEGLSWLGVTVQFTPIDDLITQNVEPFSVSRCPRMESS</sequence>
<dbReference type="AlphaFoldDB" id="A0AAD7RVA6"/>
<keyword evidence="2" id="KW-1185">Reference proteome</keyword>
<dbReference type="Proteomes" id="UP001221898">
    <property type="component" value="Unassembled WGS sequence"/>
</dbReference>
<evidence type="ECO:0000313" key="1">
    <source>
        <dbReference type="EMBL" id="KAJ8390999.1"/>
    </source>
</evidence>
<comment type="caution">
    <text evidence="1">The sequence shown here is derived from an EMBL/GenBank/DDBJ whole genome shotgun (WGS) entry which is preliminary data.</text>
</comment>
<evidence type="ECO:0000313" key="2">
    <source>
        <dbReference type="Proteomes" id="UP001221898"/>
    </source>
</evidence>
<accession>A0AAD7RVA6</accession>
<protein>
    <submittedName>
        <fullName evidence="1">Uncharacterized protein</fullName>
    </submittedName>
</protein>
<name>A0AAD7RVA6_9TELE</name>
<reference evidence="1" key="1">
    <citation type="journal article" date="2023" name="Science">
        <title>Genome structures resolve the early diversification of teleost fishes.</title>
        <authorList>
            <person name="Parey E."/>
            <person name="Louis A."/>
            <person name="Montfort J."/>
            <person name="Bouchez O."/>
            <person name="Roques C."/>
            <person name="Iampietro C."/>
            <person name="Lluch J."/>
            <person name="Castinel A."/>
            <person name="Donnadieu C."/>
            <person name="Desvignes T."/>
            <person name="Floi Bucao C."/>
            <person name="Jouanno E."/>
            <person name="Wen M."/>
            <person name="Mejri S."/>
            <person name="Dirks R."/>
            <person name="Jansen H."/>
            <person name="Henkel C."/>
            <person name="Chen W.J."/>
            <person name="Zahm M."/>
            <person name="Cabau C."/>
            <person name="Klopp C."/>
            <person name="Thompson A.W."/>
            <person name="Robinson-Rechavi M."/>
            <person name="Braasch I."/>
            <person name="Lecointre G."/>
            <person name="Bobe J."/>
            <person name="Postlethwait J.H."/>
            <person name="Berthelot C."/>
            <person name="Roest Crollius H."/>
            <person name="Guiguen Y."/>
        </authorList>
    </citation>
    <scope>NUCLEOTIDE SEQUENCE</scope>
    <source>
        <strain evidence="1">NC1722</strain>
    </source>
</reference>
<gene>
    <name evidence="1" type="ORF">AAFF_G00097770</name>
</gene>
<dbReference type="EMBL" id="JAINUG010000163">
    <property type="protein sequence ID" value="KAJ8390999.1"/>
    <property type="molecule type" value="Genomic_DNA"/>
</dbReference>
<proteinExistence type="predicted"/>